<gene>
    <name evidence="15" type="ORF">Fmac_013479</name>
</gene>
<dbReference type="PRINTS" id="PR00984">
    <property type="entry name" value="TRNASYNTHILE"/>
</dbReference>
<name>A0ABD1MU69_9FABA</name>
<feature type="domain" description="Aminoacyl-tRNA synthetase class Ia" evidence="12">
    <location>
        <begin position="124"/>
        <end position="179"/>
    </location>
</feature>
<evidence type="ECO:0000256" key="2">
    <source>
        <dbReference type="ARBA" id="ARBA00013165"/>
    </source>
</evidence>
<dbReference type="InterPro" id="IPR010663">
    <property type="entry name" value="Znf_FPG/IleRS"/>
</dbReference>
<evidence type="ECO:0000256" key="11">
    <source>
        <dbReference type="RuleBase" id="RU363035"/>
    </source>
</evidence>
<keyword evidence="6" id="KW-0862">Zinc</keyword>
<dbReference type="Gene3D" id="3.40.50.620">
    <property type="entry name" value="HUPs"/>
    <property type="match status" value="2"/>
</dbReference>
<keyword evidence="3 11" id="KW-0436">Ligase</keyword>
<dbReference type="SUPFAM" id="SSF47323">
    <property type="entry name" value="Anticodon-binding domain of a subclass of class I aminoacyl-tRNA synthetases"/>
    <property type="match status" value="1"/>
</dbReference>
<dbReference type="Gene3D" id="1.10.730.20">
    <property type="match status" value="2"/>
</dbReference>
<comment type="caution">
    <text evidence="15">The sequence shown here is derived from an EMBL/GenBank/DDBJ whole genome shotgun (WGS) entry which is preliminary data.</text>
</comment>
<dbReference type="InterPro" id="IPR002300">
    <property type="entry name" value="aa-tRNA-synth_Ia"/>
</dbReference>
<dbReference type="AlphaFoldDB" id="A0ABD1MU69"/>
<comment type="similarity">
    <text evidence="1 11">Belongs to the class-I aminoacyl-tRNA synthetase family.</text>
</comment>
<dbReference type="Proteomes" id="UP001603857">
    <property type="component" value="Unassembled WGS sequence"/>
</dbReference>
<dbReference type="Gene3D" id="1.10.10.830">
    <property type="entry name" value="Ile-tRNA synthetase CP2 domain-like"/>
    <property type="match status" value="1"/>
</dbReference>
<dbReference type="InterPro" id="IPR002301">
    <property type="entry name" value="Ile-tRNA-ligase"/>
</dbReference>
<dbReference type="SUPFAM" id="SSF52374">
    <property type="entry name" value="Nucleotidylyl transferase"/>
    <property type="match status" value="1"/>
</dbReference>
<feature type="domain" description="Aminoacyl-tRNA synthetase class Ia" evidence="12">
    <location>
        <begin position="181"/>
        <end position="688"/>
    </location>
</feature>
<dbReference type="InterPro" id="IPR033708">
    <property type="entry name" value="Anticodon_Ile_BEm"/>
</dbReference>
<feature type="domain" description="Aminoacyl-tRNA synthetase class Ia" evidence="12">
    <location>
        <begin position="772"/>
        <end position="837"/>
    </location>
</feature>
<dbReference type="EC" id="6.1.1.5" evidence="2"/>
<dbReference type="InterPro" id="IPR001412">
    <property type="entry name" value="aa-tRNA-synth_I_CS"/>
</dbReference>
<keyword evidence="9 11" id="KW-0030">Aminoacyl-tRNA synthetase</keyword>
<sequence>MSLLKSLTSNSSAFNFKPMAQTSPYRVLLRTACSSSRRTNSIDLFYSRGISSVKMETFSNISNYCSYSRDSICSSKRRSRGPVMAGKKASEGIKQEDGKYKHTVDLPKTTFGMRANSSVREPEIQKIWEENQVFKKVVEKNSGGKFILHDGPPYANGDLHIGHALNKILKDIINRYKSLDQKARNDLTPLKLRAKAAKFAKETVEKQMSSFKRYGVWADWNDPYLTLDPEYEAAQIEVFGQMALKGYIYRGRKPVHWSPSSRTALAEAELEYPEKHVSRSIYAIFRVVSAPLAPSSLLQEFPNLCVAVWTTTPWTIPANAGMFHFLLYLPSVAVNPKLEYAVVEVKSLQEQDPSSGGTKKKGLGLVLKDEKMPFLIVASELVPSLEANWGVKLLVKARQLGSDLENYRYIHPIDNRECPVVIGGDYITTETGTGLVHTAPGHGQEDYVTGQKYGLPILSPVDDDGKFTEEAGQFSGLDVLGEGNTAVVKYLDEHFSLIMEESYEHKYPYDWRTKKPTIFRATEQWFASVEGFRHAAMDAIGHVKWFPLQAENRISAMTSSRSDWCISRQRTWGVPIPVFYHIQSREPLMNDETIDQIKSIIAQKGSDAWWYMTVEDLLPTKYRDKAAEYEKGTDTMDVWFDSGSSWAAVLGKRGSLSYPADLYLEGTDQHRGWFQSSLLTSVATKGEYLWETCVSGTANVMLSVEREICEACKLIIWTGVFDCVDLLVEQLAELQHDVVQIDERIGHMEESKCIVVCGSMSLDNKCIVVLWKAPYSSVLTHGFVLDEKGLKMSKSLGNVVDPRFVIEGGKNQKEAPAYGADVLRLWVSSVDYTGDVMIGPQILRQMAEVYRKLRGTLRYLLANLHDWRILQRFVIVDLSNFYFDVAKDRLYVGGSTSYTRKTCQTVLAAHLLSIVRIIAPIMPHLAEDVWQNLPFQYTTQDGSVAEYVFESRWPISNERWLSLPVEEINFWENILELRTEVNRVLEVARTGKLIGASLDAKVHIYTSDAKLASQLSDLCAAQNDADALHRLFITSQAEIVPSLDDEHVANIPYSGECLIQGKNKVWIGISRAAGSKCERCWNYSQQVGSFLDHPTLCSRCYDVVALQMPSEVAAVS</sequence>
<evidence type="ECO:0000256" key="8">
    <source>
        <dbReference type="ARBA" id="ARBA00022917"/>
    </source>
</evidence>
<evidence type="ECO:0000256" key="1">
    <source>
        <dbReference type="ARBA" id="ARBA00005594"/>
    </source>
</evidence>
<evidence type="ECO:0000256" key="3">
    <source>
        <dbReference type="ARBA" id="ARBA00022598"/>
    </source>
</evidence>
<evidence type="ECO:0000256" key="6">
    <source>
        <dbReference type="ARBA" id="ARBA00022833"/>
    </source>
</evidence>
<dbReference type="PANTHER" id="PTHR42765">
    <property type="entry name" value="SOLEUCYL-TRNA SYNTHETASE"/>
    <property type="match status" value="1"/>
</dbReference>
<dbReference type="InterPro" id="IPR050081">
    <property type="entry name" value="Ile-tRNA_ligase"/>
</dbReference>
<evidence type="ECO:0000313" key="15">
    <source>
        <dbReference type="EMBL" id="KAL2339033.1"/>
    </source>
</evidence>
<evidence type="ECO:0000259" key="12">
    <source>
        <dbReference type="Pfam" id="PF00133"/>
    </source>
</evidence>
<dbReference type="GO" id="GO:0009791">
    <property type="term" value="P:post-embryonic development"/>
    <property type="evidence" value="ECO:0007669"/>
    <property type="project" value="UniProtKB-ARBA"/>
</dbReference>
<dbReference type="InterPro" id="IPR023585">
    <property type="entry name" value="Ile-tRNA-ligase_type1"/>
</dbReference>
<dbReference type="InterPro" id="IPR009080">
    <property type="entry name" value="tRNAsynth_Ia_anticodon-bd"/>
</dbReference>
<proteinExistence type="inferred from homology"/>
<keyword evidence="4" id="KW-0479">Metal-binding</keyword>
<evidence type="ECO:0000259" key="14">
    <source>
        <dbReference type="Pfam" id="PF08264"/>
    </source>
</evidence>
<dbReference type="PANTHER" id="PTHR42765:SF1">
    <property type="entry name" value="ISOLEUCINE--TRNA LIGASE, MITOCHONDRIAL"/>
    <property type="match status" value="1"/>
</dbReference>
<evidence type="ECO:0000256" key="4">
    <source>
        <dbReference type="ARBA" id="ARBA00022723"/>
    </source>
</evidence>
<evidence type="ECO:0000256" key="10">
    <source>
        <dbReference type="ARBA" id="ARBA00032665"/>
    </source>
</evidence>
<feature type="domain" description="Zinc finger FPG/IleRS-type" evidence="13">
    <location>
        <begin position="1074"/>
        <end position="1103"/>
    </location>
</feature>
<evidence type="ECO:0000256" key="5">
    <source>
        <dbReference type="ARBA" id="ARBA00022741"/>
    </source>
</evidence>
<dbReference type="EMBL" id="JBGMDY010000004">
    <property type="protein sequence ID" value="KAL2339033.1"/>
    <property type="molecule type" value="Genomic_DNA"/>
</dbReference>
<evidence type="ECO:0000256" key="9">
    <source>
        <dbReference type="ARBA" id="ARBA00023146"/>
    </source>
</evidence>
<keyword evidence="7 11" id="KW-0067">ATP-binding</keyword>
<dbReference type="InterPro" id="IPR013155">
    <property type="entry name" value="M/V/L/I-tRNA-synth_anticd-bd"/>
</dbReference>
<keyword evidence="8 11" id="KW-0648">Protein biosynthesis</keyword>
<dbReference type="PROSITE" id="PS00178">
    <property type="entry name" value="AA_TRNA_LIGASE_I"/>
    <property type="match status" value="1"/>
</dbReference>
<dbReference type="Gene3D" id="3.90.740.10">
    <property type="entry name" value="Valyl/Leucyl/Isoleucyl-tRNA synthetase, editing domain"/>
    <property type="match status" value="1"/>
</dbReference>
<dbReference type="GO" id="GO:0004822">
    <property type="term" value="F:isoleucine-tRNA ligase activity"/>
    <property type="evidence" value="ECO:0007669"/>
    <property type="project" value="UniProtKB-EC"/>
</dbReference>
<dbReference type="GO" id="GO:0006412">
    <property type="term" value="P:translation"/>
    <property type="evidence" value="ECO:0007669"/>
    <property type="project" value="UniProtKB-KW"/>
</dbReference>
<evidence type="ECO:0000259" key="13">
    <source>
        <dbReference type="Pfam" id="PF06827"/>
    </source>
</evidence>
<dbReference type="Pfam" id="PF00133">
    <property type="entry name" value="tRNA-synt_1"/>
    <property type="match status" value="3"/>
</dbReference>
<keyword evidence="16" id="KW-1185">Reference proteome</keyword>
<dbReference type="GO" id="GO:0048608">
    <property type="term" value="P:reproductive structure development"/>
    <property type="evidence" value="ECO:0007669"/>
    <property type="project" value="UniProtKB-ARBA"/>
</dbReference>
<dbReference type="FunFam" id="3.90.740.10:FF:000013">
    <property type="entry name" value="Isoleucine--tRNA ligase, chloroplastic/mitochondrial"/>
    <property type="match status" value="1"/>
</dbReference>
<dbReference type="FunFam" id="1.10.10.830:FF:000003">
    <property type="entry name" value="Isoleucine--tRNA ligase, chloroplastic/mitochondrial"/>
    <property type="match status" value="1"/>
</dbReference>
<evidence type="ECO:0000256" key="7">
    <source>
        <dbReference type="ARBA" id="ARBA00022840"/>
    </source>
</evidence>
<dbReference type="GO" id="GO:0046872">
    <property type="term" value="F:metal ion binding"/>
    <property type="evidence" value="ECO:0007669"/>
    <property type="project" value="UniProtKB-KW"/>
</dbReference>
<dbReference type="InterPro" id="IPR009008">
    <property type="entry name" value="Val/Leu/Ile-tRNA-synth_edit"/>
</dbReference>
<protein>
    <recommendedName>
        <fullName evidence="2">isoleucine--tRNA ligase</fullName>
        <ecNumber evidence="2">6.1.1.5</ecNumber>
    </recommendedName>
    <alternativeName>
        <fullName evidence="10">Isoleucyl-tRNA synthetase</fullName>
    </alternativeName>
</protein>
<evidence type="ECO:0000313" key="16">
    <source>
        <dbReference type="Proteomes" id="UP001603857"/>
    </source>
</evidence>
<dbReference type="InterPro" id="IPR014729">
    <property type="entry name" value="Rossmann-like_a/b/a_fold"/>
</dbReference>
<organism evidence="15 16">
    <name type="scientific">Flemingia macrophylla</name>
    <dbReference type="NCBI Taxonomy" id="520843"/>
    <lineage>
        <taxon>Eukaryota</taxon>
        <taxon>Viridiplantae</taxon>
        <taxon>Streptophyta</taxon>
        <taxon>Embryophyta</taxon>
        <taxon>Tracheophyta</taxon>
        <taxon>Spermatophyta</taxon>
        <taxon>Magnoliopsida</taxon>
        <taxon>eudicotyledons</taxon>
        <taxon>Gunneridae</taxon>
        <taxon>Pentapetalae</taxon>
        <taxon>rosids</taxon>
        <taxon>fabids</taxon>
        <taxon>Fabales</taxon>
        <taxon>Fabaceae</taxon>
        <taxon>Papilionoideae</taxon>
        <taxon>50 kb inversion clade</taxon>
        <taxon>NPAAA clade</taxon>
        <taxon>indigoferoid/millettioid clade</taxon>
        <taxon>Phaseoleae</taxon>
        <taxon>Flemingia</taxon>
    </lineage>
</organism>
<reference evidence="15 16" key="1">
    <citation type="submission" date="2024-08" db="EMBL/GenBank/DDBJ databases">
        <title>Insights into the chromosomal genome structure of Flemingia macrophylla.</title>
        <authorList>
            <person name="Ding Y."/>
            <person name="Zhao Y."/>
            <person name="Bi W."/>
            <person name="Wu M."/>
            <person name="Zhao G."/>
            <person name="Gong Y."/>
            <person name="Li W."/>
            <person name="Zhang P."/>
        </authorList>
    </citation>
    <scope>NUCLEOTIDE SEQUENCE [LARGE SCALE GENOMIC DNA]</scope>
    <source>
        <strain evidence="15">DYQJB</strain>
        <tissue evidence="15">Leaf</tissue>
    </source>
</reference>
<dbReference type="SUPFAM" id="SSF50677">
    <property type="entry name" value="ValRS/IleRS/LeuRS editing domain"/>
    <property type="match status" value="1"/>
</dbReference>
<dbReference type="GO" id="GO:0005524">
    <property type="term" value="F:ATP binding"/>
    <property type="evidence" value="ECO:0007669"/>
    <property type="project" value="UniProtKB-KW"/>
</dbReference>
<keyword evidence="5 11" id="KW-0547">Nucleotide-binding</keyword>
<dbReference type="HAMAP" id="MF_02002">
    <property type="entry name" value="Ile_tRNA_synth_type1"/>
    <property type="match status" value="1"/>
</dbReference>
<dbReference type="Pfam" id="PF06827">
    <property type="entry name" value="zf-FPG_IleRS"/>
    <property type="match status" value="1"/>
</dbReference>
<dbReference type="Pfam" id="PF08264">
    <property type="entry name" value="Anticodon_1"/>
    <property type="match status" value="1"/>
</dbReference>
<accession>A0ABD1MU69</accession>
<feature type="domain" description="Methionyl/Valyl/Leucyl/Isoleucyl-tRNA synthetase anticodon-binding" evidence="14">
    <location>
        <begin position="869"/>
        <end position="1004"/>
    </location>
</feature>
<dbReference type="CDD" id="cd07960">
    <property type="entry name" value="Anticodon_Ia_Ile_BEm"/>
    <property type="match status" value="1"/>
</dbReference>